<dbReference type="Gene3D" id="3.40.1190.10">
    <property type="entry name" value="Mur-like, catalytic domain"/>
    <property type="match status" value="1"/>
</dbReference>
<dbReference type="Pfam" id="PF02875">
    <property type="entry name" value="Mur_ligase_C"/>
    <property type="match status" value="1"/>
</dbReference>
<dbReference type="GO" id="GO:0005737">
    <property type="term" value="C:cytoplasm"/>
    <property type="evidence" value="ECO:0007669"/>
    <property type="project" value="UniProtKB-SubCell"/>
</dbReference>
<keyword evidence="7 8" id="KW-0132">Cell division</keyword>
<dbReference type="AlphaFoldDB" id="A0A1F7SH32"/>
<dbReference type="UniPathway" id="UPA00219"/>
<dbReference type="InterPro" id="IPR036615">
    <property type="entry name" value="Mur_ligase_C_dom_sf"/>
</dbReference>
<feature type="domain" description="Mur ligase C-terminal" evidence="9">
    <location>
        <begin position="313"/>
        <end position="423"/>
    </location>
</feature>
<evidence type="ECO:0000256" key="4">
    <source>
        <dbReference type="ARBA" id="ARBA00022598"/>
    </source>
</evidence>
<dbReference type="InterPro" id="IPR013221">
    <property type="entry name" value="Mur_ligase_cen"/>
</dbReference>
<comment type="subcellular location">
    <subcellularLocation>
        <location evidence="1 7 8">Cytoplasm</location>
    </subcellularLocation>
</comment>
<keyword evidence="7 8" id="KW-0131">Cell cycle</keyword>
<comment type="pathway">
    <text evidence="2 7 8">Cell wall biogenesis; peptidoglycan biosynthesis.</text>
</comment>
<keyword evidence="7 8" id="KW-0133">Cell shape</keyword>
<dbReference type="NCBIfam" id="TIGR01087">
    <property type="entry name" value="murD"/>
    <property type="match status" value="1"/>
</dbReference>
<feature type="binding site" evidence="7">
    <location>
        <begin position="115"/>
        <end position="121"/>
    </location>
    <ligand>
        <name>ATP</name>
        <dbReference type="ChEBI" id="CHEBI:30616"/>
    </ligand>
</feature>
<dbReference type="Gene3D" id="3.90.190.20">
    <property type="entry name" value="Mur ligase, C-terminal domain"/>
    <property type="match status" value="1"/>
</dbReference>
<evidence type="ECO:0000256" key="5">
    <source>
        <dbReference type="ARBA" id="ARBA00022741"/>
    </source>
</evidence>
<evidence type="ECO:0000256" key="1">
    <source>
        <dbReference type="ARBA" id="ARBA00004496"/>
    </source>
</evidence>
<dbReference type="STRING" id="1817883.A3G31_09120"/>
<dbReference type="HAMAP" id="MF_00639">
    <property type="entry name" value="MurD"/>
    <property type="match status" value="1"/>
</dbReference>
<gene>
    <name evidence="7" type="primary">murD</name>
    <name evidence="11" type="ORF">A3G31_09120</name>
</gene>
<keyword evidence="4 7" id="KW-0436">Ligase</keyword>
<comment type="caution">
    <text evidence="11">The sequence shown here is derived from an EMBL/GenBank/DDBJ whole genome shotgun (WGS) entry which is preliminary data.</text>
</comment>
<comment type="catalytic activity">
    <reaction evidence="7 8">
        <text>UDP-N-acetyl-alpha-D-muramoyl-L-alanine + D-glutamate + ATP = UDP-N-acetyl-alpha-D-muramoyl-L-alanyl-D-glutamate + ADP + phosphate + H(+)</text>
        <dbReference type="Rhea" id="RHEA:16429"/>
        <dbReference type="ChEBI" id="CHEBI:15378"/>
        <dbReference type="ChEBI" id="CHEBI:29986"/>
        <dbReference type="ChEBI" id="CHEBI:30616"/>
        <dbReference type="ChEBI" id="CHEBI:43474"/>
        <dbReference type="ChEBI" id="CHEBI:83898"/>
        <dbReference type="ChEBI" id="CHEBI:83900"/>
        <dbReference type="ChEBI" id="CHEBI:456216"/>
        <dbReference type="EC" id="6.3.2.9"/>
    </reaction>
</comment>
<keyword evidence="3 7" id="KW-0963">Cytoplasm</keyword>
<evidence type="ECO:0000256" key="3">
    <source>
        <dbReference type="ARBA" id="ARBA00022490"/>
    </source>
</evidence>
<dbReference type="PANTHER" id="PTHR43692:SF1">
    <property type="entry name" value="UDP-N-ACETYLMURAMOYLALANINE--D-GLUTAMATE LIGASE"/>
    <property type="match status" value="1"/>
</dbReference>
<name>A0A1F7SH32_9BACT</name>
<dbReference type="GO" id="GO:0008764">
    <property type="term" value="F:UDP-N-acetylmuramoylalanine-D-glutamate ligase activity"/>
    <property type="evidence" value="ECO:0007669"/>
    <property type="project" value="UniProtKB-UniRule"/>
</dbReference>
<dbReference type="EC" id="6.3.2.9" evidence="7 8"/>
<dbReference type="InterPro" id="IPR005762">
    <property type="entry name" value="MurD"/>
</dbReference>
<dbReference type="Pfam" id="PF21799">
    <property type="entry name" value="MurD-like_N"/>
    <property type="match status" value="1"/>
</dbReference>
<accession>A0A1F7SH32</accession>
<comment type="function">
    <text evidence="7 8">Cell wall formation. Catalyzes the addition of glutamate to the nucleotide precursor UDP-N-acetylmuramoyl-L-alanine (UMA).</text>
</comment>
<dbReference type="GO" id="GO:0051301">
    <property type="term" value="P:cell division"/>
    <property type="evidence" value="ECO:0007669"/>
    <property type="project" value="UniProtKB-KW"/>
</dbReference>
<keyword evidence="5 7" id="KW-0547">Nucleotide-binding</keyword>
<feature type="domain" description="Mur ligase central" evidence="10">
    <location>
        <begin position="113"/>
        <end position="290"/>
    </location>
</feature>
<keyword evidence="7 8" id="KW-0573">Peptidoglycan synthesis</keyword>
<comment type="similarity">
    <text evidence="7">Belongs to the MurCDEF family.</text>
</comment>
<evidence type="ECO:0000259" key="9">
    <source>
        <dbReference type="Pfam" id="PF02875"/>
    </source>
</evidence>
<reference evidence="11 12" key="1">
    <citation type="journal article" date="2016" name="Nat. Commun.">
        <title>Thousands of microbial genomes shed light on interconnected biogeochemical processes in an aquifer system.</title>
        <authorList>
            <person name="Anantharaman K."/>
            <person name="Brown C.T."/>
            <person name="Hug L.A."/>
            <person name="Sharon I."/>
            <person name="Castelle C.J."/>
            <person name="Probst A.J."/>
            <person name="Thomas B.C."/>
            <person name="Singh A."/>
            <person name="Wilkins M.J."/>
            <person name="Karaoz U."/>
            <person name="Brodie E.L."/>
            <person name="Williams K.H."/>
            <person name="Hubbard S.S."/>
            <person name="Banfield J.F."/>
        </authorList>
    </citation>
    <scope>NUCLEOTIDE SEQUENCE [LARGE SCALE GENOMIC DNA]</scope>
</reference>
<dbReference type="Gene3D" id="3.40.50.720">
    <property type="entry name" value="NAD(P)-binding Rossmann-like Domain"/>
    <property type="match status" value="1"/>
</dbReference>
<dbReference type="SUPFAM" id="SSF53244">
    <property type="entry name" value="MurD-like peptide ligases, peptide-binding domain"/>
    <property type="match status" value="1"/>
</dbReference>
<dbReference type="GO" id="GO:0008360">
    <property type="term" value="P:regulation of cell shape"/>
    <property type="evidence" value="ECO:0007669"/>
    <property type="project" value="UniProtKB-KW"/>
</dbReference>
<evidence type="ECO:0000256" key="2">
    <source>
        <dbReference type="ARBA" id="ARBA00004752"/>
    </source>
</evidence>
<dbReference type="Proteomes" id="UP000178082">
    <property type="component" value="Unassembled WGS sequence"/>
</dbReference>
<keyword evidence="6 7" id="KW-0067">ATP-binding</keyword>
<protein>
    <recommendedName>
        <fullName evidence="7 8">UDP-N-acetylmuramoylalanine--D-glutamate ligase</fullName>
        <ecNumber evidence="7 8">6.3.2.9</ecNumber>
    </recommendedName>
    <alternativeName>
        <fullName evidence="7">D-glutamic acid-adding enzyme</fullName>
    </alternativeName>
    <alternativeName>
        <fullName evidence="7">UDP-N-acetylmuramoyl-L-alanyl-D-glutamate synthetase</fullName>
    </alternativeName>
</protein>
<keyword evidence="7 8" id="KW-0961">Cell wall biogenesis/degradation</keyword>
<sequence length="449" mass="49453">MEVKGKKLLILGLARTGVAAARLANSLGADVMVSDIKSQEELNEHIKMLEGADVRFFLGSHPESLLKGIDLIVVSPGIQGTIPILLKARNMGIKIVSEIEFAYNFLQVPVIAITGTNGKTTTTKLINELLIAAGYRSLGLGNIGTPLSEFALNSQEYDYLVVEVSSFQLEEVVNFKPFISLILNITPDHMDRYKGIEEYSRTKYRIFEKQKKKDFLVLNYDDLMLRKLSPQTGASVLYFSTKEVINNGCFVKGGEIFFGFQNSVKAVCSLCDVKLEGLHNLENALAAITACSLCHVEPETIKKVLSEFKPPSHRIEFVRELNGVRFINDSKGTNVGAVVKSLMSYSSPIILIAGGRDKKGDFDMLRDLVKSKVKKLVLIGEAKEKIKKSLNGFTHSINASDMNDAVKKSFEAASSGDIILLSPGCASFDMFNSYEERGVAFRRAVMGLK</sequence>
<evidence type="ECO:0000256" key="8">
    <source>
        <dbReference type="RuleBase" id="RU003664"/>
    </source>
</evidence>
<proteinExistence type="inferred from homology"/>
<evidence type="ECO:0000313" key="12">
    <source>
        <dbReference type="Proteomes" id="UP000178082"/>
    </source>
</evidence>
<organism evidence="11 12">
    <name type="scientific">Candidatus Schekmanbacteria bacterium RIFCSPLOWO2_12_FULL_38_15</name>
    <dbReference type="NCBI Taxonomy" id="1817883"/>
    <lineage>
        <taxon>Bacteria</taxon>
        <taxon>Candidatus Schekmaniibacteriota</taxon>
    </lineage>
</organism>
<evidence type="ECO:0000256" key="7">
    <source>
        <dbReference type="HAMAP-Rule" id="MF_00639"/>
    </source>
</evidence>
<dbReference type="SUPFAM" id="SSF53623">
    <property type="entry name" value="MurD-like peptide ligases, catalytic domain"/>
    <property type="match status" value="1"/>
</dbReference>
<dbReference type="GO" id="GO:0005524">
    <property type="term" value="F:ATP binding"/>
    <property type="evidence" value="ECO:0007669"/>
    <property type="project" value="UniProtKB-UniRule"/>
</dbReference>
<dbReference type="EMBL" id="MGDI01000028">
    <property type="protein sequence ID" value="OGL53113.1"/>
    <property type="molecule type" value="Genomic_DNA"/>
</dbReference>
<dbReference type="InterPro" id="IPR004101">
    <property type="entry name" value="Mur_ligase_C"/>
</dbReference>
<evidence type="ECO:0000313" key="11">
    <source>
        <dbReference type="EMBL" id="OGL53113.1"/>
    </source>
</evidence>
<evidence type="ECO:0000259" key="10">
    <source>
        <dbReference type="Pfam" id="PF08245"/>
    </source>
</evidence>
<dbReference type="Pfam" id="PF08245">
    <property type="entry name" value="Mur_ligase_M"/>
    <property type="match status" value="1"/>
</dbReference>
<dbReference type="InterPro" id="IPR036565">
    <property type="entry name" value="Mur-like_cat_sf"/>
</dbReference>
<evidence type="ECO:0000256" key="6">
    <source>
        <dbReference type="ARBA" id="ARBA00022840"/>
    </source>
</evidence>
<dbReference type="SUPFAM" id="SSF51984">
    <property type="entry name" value="MurCD N-terminal domain"/>
    <property type="match status" value="1"/>
</dbReference>
<dbReference type="GO" id="GO:0071555">
    <property type="term" value="P:cell wall organization"/>
    <property type="evidence" value="ECO:0007669"/>
    <property type="project" value="UniProtKB-KW"/>
</dbReference>
<dbReference type="GO" id="GO:0009252">
    <property type="term" value="P:peptidoglycan biosynthetic process"/>
    <property type="evidence" value="ECO:0007669"/>
    <property type="project" value="UniProtKB-UniRule"/>
</dbReference>
<dbReference type="PANTHER" id="PTHR43692">
    <property type="entry name" value="UDP-N-ACETYLMURAMOYLALANINE--D-GLUTAMATE LIGASE"/>
    <property type="match status" value="1"/>
</dbReference>